<evidence type="ECO:0000256" key="9">
    <source>
        <dbReference type="ARBA" id="ARBA00023128"/>
    </source>
</evidence>
<keyword evidence="9" id="KW-0496">Mitochondrion</keyword>
<keyword evidence="10" id="KW-0804">Transcription</keyword>
<comment type="subcellular location">
    <subcellularLocation>
        <location evidence="1">Mitochondrion</location>
    </subcellularLocation>
</comment>
<dbReference type="Gene3D" id="3.40.50.150">
    <property type="entry name" value="Vaccinia Virus protein VP39"/>
    <property type="match status" value="1"/>
</dbReference>
<keyword evidence="6 11" id="KW-0694">RNA-binding</keyword>
<dbReference type="OrthoDB" id="9895503at2759"/>
<dbReference type="GO" id="GO:0003723">
    <property type="term" value="F:RNA binding"/>
    <property type="evidence" value="ECO:0007669"/>
    <property type="project" value="UniProtKB-UniRule"/>
</dbReference>
<name>A0A1U7QSK0_MESAU</name>
<protein>
    <recommendedName>
        <fullName evidence="12">rRNA adenine N(6)-methyltransferase</fullName>
        <ecNumber evidence="12">2.1.1.-</ecNumber>
    </recommendedName>
</protein>
<comment type="caution">
    <text evidence="11">Lacks conserved residue(s) required for the propagation of feature annotation.</text>
</comment>
<feature type="binding site" evidence="11">
    <location>
        <position position="75"/>
    </location>
    <ligand>
        <name>S-adenosyl-L-methionine</name>
        <dbReference type="ChEBI" id="CHEBI:59789"/>
    </ligand>
</feature>
<keyword evidence="3 11" id="KW-0489">Methyltransferase</keyword>
<keyword evidence="7" id="KW-0809">Transit peptide</keyword>
<dbReference type="STRING" id="10036.ENSMAUP00000015810"/>
<dbReference type="RefSeq" id="XP_005078292.1">
    <property type="nucleotide sequence ID" value="XM_005078235.4"/>
</dbReference>
<reference evidence="14" key="1">
    <citation type="submission" date="2025-08" db="UniProtKB">
        <authorList>
            <consortium name="RefSeq"/>
        </authorList>
    </citation>
    <scope>IDENTIFICATION</scope>
    <source>
        <tissue evidence="14">Liver</tissue>
    </source>
</reference>
<feature type="binding site" evidence="11">
    <location>
        <position position="151"/>
    </location>
    <ligand>
        <name>S-adenosyl-L-methionine</name>
        <dbReference type="ChEBI" id="CHEBI:59789"/>
    </ligand>
</feature>
<keyword evidence="5 11" id="KW-0949">S-adenosyl-L-methionine</keyword>
<proteinExistence type="inferred from homology"/>
<evidence type="ECO:0000256" key="7">
    <source>
        <dbReference type="ARBA" id="ARBA00022946"/>
    </source>
</evidence>
<evidence type="ECO:0000256" key="4">
    <source>
        <dbReference type="ARBA" id="ARBA00022679"/>
    </source>
</evidence>
<dbReference type="CTD" id="64216"/>
<dbReference type="EC" id="2.1.1.-" evidence="12"/>
<dbReference type="PANTHER" id="PTHR11727">
    <property type="entry name" value="DIMETHYLADENOSINE TRANSFERASE"/>
    <property type="match status" value="1"/>
</dbReference>
<evidence type="ECO:0000256" key="6">
    <source>
        <dbReference type="ARBA" id="ARBA00022884"/>
    </source>
</evidence>
<organism evidence="13 14">
    <name type="scientific">Mesocricetus auratus</name>
    <name type="common">Golden hamster</name>
    <dbReference type="NCBI Taxonomy" id="10036"/>
    <lineage>
        <taxon>Eukaryota</taxon>
        <taxon>Metazoa</taxon>
        <taxon>Chordata</taxon>
        <taxon>Craniata</taxon>
        <taxon>Vertebrata</taxon>
        <taxon>Euteleostomi</taxon>
        <taxon>Mammalia</taxon>
        <taxon>Eutheria</taxon>
        <taxon>Euarchontoglires</taxon>
        <taxon>Glires</taxon>
        <taxon>Rodentia</taxon>
        <taxon>Myomorpha</taxon>
        <taxon>Muroidea</taxon>
        <taxon>Cricetidae</taxon>
        <taxon>Cricetinae</taxon>
        <taxon>Mesocricetus</taxon>
    </lineage>
</organism>
<dbReference type="GeneID" id="101837617"/>
<evidence type="ECO:0000256" key="3">
    <source>
        <dbReference type="ARBA" id="ARBA00022603"/>
    </source>
</evidence>
<dbReference type="GO" id="GO:0034246">
    <property type="term" value="F:mitochondrial transcription factor activity"/>
    <property type="evidence" value="ECO:0007669"/>
    <property type="project" value="Ensembl"/>
</dbReference>
<comment type="similarity">
    <text evidence="11 12">Belongs to the class I-like SAM-binding methyltransferase superfamily. rRNA adenine N(6)-methyltransferase family.</text>
</comment>
<dbReference type="GO" id="GO:0006391">
    <property type="term" value="P:transcription initiation at mitochondrial promoter"/>
    <property type="evidence" value="ECO:0007669"/>
    <property type="project" value="Ensembl"/>
</dbReference>
<evidence type="ECO:0000256" key="12">
    <source>
        <dbReference type="RuleBase" id="RU362106"/>
    </source>
</evidence>
<dbReference type="SUPFAM" id="SSF53335">
    <property type="entry name" value="S-adenosyl-L-methionine-dependent methyltransferases"/>
    <property type="match status" value="1"/>
</dbReference>
<sequence>MWRPAVGLPPRLALSVLAGPGRSCFLGSGSATRKDWQAKNRRSFSDFYMQPLFDPDLEESPFFAPKSRSDPTRYVACKKLARNLVRNLLGYNCNPSRQLILECNPGPGILTEALLRAGASVIAFQNEKSFIPHLKSLRRKLNGLLQVVPSDFFKIDPRHQEVLKPEYNSSVIFQSLGIDPVPWSAGVPIKVFGILPSKFERRILWKNVFDLYSCESIFRYGRIELNLFVTEKEFQRLIATPKRPDLYQVLSVLWQVACEIKFIQMEPWSSFGAYTENECSEDSKLRESCSSLKQNLYFVQMTPRRTLFTEHLSPLNYDIFFHMVKHCFGKRSSSIIQHLRSLSTVEPIEILRQVRIRPGQTILNMYPQDFKRLFETIERSEDSVFKWVYDESLEDIIG</sequence>
<dbReference type="KEGG" id="maua:101837617"/>
<keyword evidence="4 11" id="KW-0808">Transferase</keyword>
<gene>
    <name evidence="14" type="primary">Tfb2m</name>
</gene>
<dbReference type="Proteomes" id="UP000886700">
    <property type="component" value="Unplaced"/>
</dbReference>
<keyword evidence="13" id="KW-1185">Reference proteome</keyword>
<evidence type="ECO:0000313" key="13">
    <source>
        <dbReference type="Proteomes" id="UP000886700"/>
    </source>
</evidence>
<evidence type="ECO:0000256" key="1">
    <source>
        <dbReference type="ARBA" id="ARBA00004173"/>
    </source>
</evidence>
<dbReference type="AlphaFoldDB" id="A0A1U7QSK0"/>
<evidence type="ECO:0000256" key="8">
    <source>
        <dbReference type="ARBA" id="ARBA00023015"/>
    </source>
</evidence>
<dbReference type="InterPro" id="IPR029063">
    <property type="entry name" value="SAM-dependent_MTases_sf"/>
</dbReference>
<dbReference type="Pfam" id="PF00398">
    <property type="entry name" value="RrnaAD"/>
    <property type="match status" value="1"/>
</dbReference>
<keyword evidence="2 12" id="KW-0698">rRNA processing</keyword>
<dbReference type="eggNOG" id="KOG0820">
    <property type="taxonomic scope" value="Eukaryota"/>
</dbReference>
<evidence type="ECO:0000256" key="5">
    <source>
        <dbReference type="ARBA" id="ARBA00022691"/>
    </source>
</evidence>
<evidence type="ECO:0000313" key="14">
    <source>
        <dbReference type="RefSeq" id="XP_005078292.1"/>
    </source>
</evidence>
<dbReference type="PIRSF" id="PIRSF027833">
    <property type="entry name" value="MtTFB2"/>
    <property type="match status" value="1"/>
</dbReference>
<evidence type="ECO:0000256" key="2">
    <source>
        <dbReference type="ARBA" id="ARBA00022552"/>
    </source>
</evidence>
<evidence type="ECO:0000256" key="10">
    <source>
        <dbReference type="ARBA" id="ARBA00023163"/>
    </source>
</evidence>
<dbReference type="PANTHER" id="PTHR11727:SF13">
    <property type="entry name" value="DIMETHYLADENOSINE TRANSFERASE 2, MITOCHONDRIAL"/>
    <property type="match status" value="1"/>
</dbReference>
<accession>A0A1U7QSK0</accession>
<dbReference type="PROSITE" id="PS51689">
    <property type="entry name" value="SAM_RNA_A_N6_MT"/>
    <property type="match status" value="1"/>
</dbReference>
<dbReference type="InterPro" id="IPR001737">
    <property type="entry name" value="KsgA/Erm"/>
</dbReference>
<keyword evidence="8" id="KW-0805">Transcription regulation</keyword>
<dbReference type="GO" id="GO:0042645">
    <property type="term" value="C:mitochondrial nucleoid"/>
    <property type="evidence" value="ECO:0007669"/>
    <property type="project" value="Ensembl"/>
</dbReference>
<evidence type="ECO:0000256" key="11">
    <source>
        <dbReference type="PROSITE-ProRule" id="PRU01026"/>
    </source>
</evidence>
<dbReference type="GO" id="GO:0000179">
    <property type="term" value="F:rRNA (adenine-N6,N6-)-dimethyltransferase activity"/>
    <property type="evidence" value="ECO:0007669"/>
    <property type="project" value="UniProtKB-UniRule"/>
</dbReference>